<dbReference type="Pfam" id="PF06042">
    <property type="entry name" value="NTP_transf_6"/>
    <property type="match status" value="1"/>
</dbReference>
<dbReference type="InterPro" id="IPR009267">
    <property type="entry name" value="NTP_transf_6"/>
</dbReference>
<evidence type="ECO:0000313" key="2">
    <source>
        <dbReference type="Proteomes" id="UP000234237"/>
    </source>
</evidence>
<dbReference type="EMBL" id="CP018622">
    <property type="protein sequence ID" value="AUJ24499.1"/>
    <property type="molecule type" value="Genomic_DNA"/>
</dbReference>
<accession>A0A2K9IXK7</accession>
<dbReference type="AlphaFoldDB" id="A0A2K9IXK7"/>
<evidence type="ECO:0008006" key="3">
    <source>
        <dbReference type="Google" id="ProtNLM"/>
    </source>
</evidence>
<sequence>MLATKQDIMNAIGQDVEMMTVLKAVMSLDLPDCWVCAGFVRTKIWDTLHGIEKTPLPDIDVIYFNHQHTAEYIDKQLEEKLHHIFPALPWSVKNQARMHTRNHVPPYLSSEDAIAKFPETATALGVRLDQHENVILTAPHGIEDVLQLEVKPTPYFLQNEKRMQIYRQRVSKKNWQSTWKKLKIYVT</sequence>
<dbReference type="Proteomes" id="UP000234237">
    <property type="component" value="Chromosome"/>
</dbReference>
<dbReference type="STRING" id="302167.GCA_900166595_00363"/>
<name>A0A2K9IXK7_9BACI</name>
<organism evidence="1 2">
    <name type="scientific">Virgibacillus dokdonensis</name>
    <dbReference type="NCBI Taxonomy" id="302167"/>
    <lineage>
        <taxon>Bacteria</taxon>
        <taxon>Bacillati</taxon>
        <taxon>Bacillota</taxon>
        <taxon>Bacilli</taxon>
        <taxon>Bacillales</taxon>
        <taxon>Bacillaceae</taxon>
        <taxon>Virgibacillus</taxon>
    </lineage>
</organism>
<dbReference type="KEGG" id="vpn:A21D_01416"/>
<reference evidence="2" key="1">
    <citation type="submission" date="2016-11" db="EMBL/GenBank/DDBJ databases">
        <title>Complete genome sequence of Virgibacillus pantothenticus 21D, a halophilic bacterium isolated from the deep hypersaline anoxic basin Discovery in the Mediterranean Sea.</title>
        <authorList>
            <person name="Zeaiter Z."/>
            <person name="Booth J.M."/>
            <person name="Prosdocimi E.M."/>
            <person name="Mapelli F."/>
            <person name="Fusi M."/>
            <person name="Daffonchio D."/>
            <person name="Borin S."/>
            <person name="Crotti E."/>
        </authorList>
    </citation>
    <scope>NUCLEOTIDE SEQUENCE [LARGE SCALE GENOMIC DNA]</scope>
    <source>
        <strain evidence="2">21D</strain>
    </source>
</reference>
<gene>
    <name evidence="1" type="ORF">A21D_01416</name>
</gene>
<dbReference type="PANTHER" id="PTHR39166:SF1">
    <property type="entry name" value="BLL1166 PROTEIN"/>
    <property type="match status" value="1"/>
</dbReference>
<proteinExistence type="predicted"/>
<dbReference type="PANTHER" id="PTHR39166">
    <property type="entry name" value="BLL1166 PROTEIN"/>
    <property type="match status" value="1"/>
</dbReference>
<evidence type="ECO:0000313" key="1">
    <source>
        <dbReference type="EMBL" id="AUJ24499.1"/>
    </source>
</evidence>
<protein>
    <recommendedName>
        <fullName evidence="3">Nucleotidyltransferase family protein</fullName>
    </recommendedName>
</protein>